<dbReference type="EMBL" id="VSSQ01055208">
    <property type="protein sequence ID" value="MPN09117.1"/>
    <property type="molecule type" value="Genomic_DNA"/>
</dbReference>
<name>A0A645F4M3_9ZZZZ</name>
<proteinExistence type="predicted"/>
<sequence>MPPIFVLHSYSGSYLPGNRRRRGNRRTGQVDLAGGVAHAADKVAVGGGHAALALGQDAHMAAQAGPAGGGGDNAARFDKILHQAQFHRVQIDLLGGRDDDGAHMACRFPAPQHLSRQDQVLQPAVGAGADDNLIDFYIADLIKGMRVLG</sequence>
<comment type="caution">
    <text evidence="1">The sequence shown here is derived from an EMBL/GenBank/DDBJ whole genome shotgun (WGS) entry which is preliminary data.</text>
</comment>
<organism evidence="1">
    <name type="scientific">bioreactor metagenome</name>
    <dbReference type="NCBI Taxonomy" id="1076179"/>
    <lineage>
        <taxon>unclassified sequences</taxon>
        <taxon>metagenomes</taxon>
        <taxon>ecological metagenomes</taxon>
    </lineage>
</organism>
<evidence type="ECO:0000313" key="1">
    <source>
        <dbReference type="EMBL" id="MPN09117.1"/>
    </source>
</evidence>
<dbReference type="AlphaFoldDB" id="A0A645F4M3"/>
<protein>
    <submittedName>
        <fullName evidence="1">Uncharacterized protein</fullName>
    </submittedName>
</protein>
<accession>A0A645F4M3</accession>
<reference evidence="1" key="1">
    <citation type="submission" date="2019-08" db="EMBL/GenBank/DDBJ databases">
        <authorList>
            <person name="Kucharzyk K."/>
            <person name="Murdoch R.W."/>
            <person name="Higgins S."/>
            <person name="Loffler F."/>
        </authorList>
    </citation>
    <scope>NUCLEOTIDE SEQUENCE</scope>
</reference>
<gene>
    <name evidence="1" type="ORF">SDC9_156405</name>
</gene>